<evidence type="ECO:0000313" key="2">
    <source>
        <dbReference type="Proteomes" id="UP000289184"/>
    </source>
</evidence>
<keyword evidence="2" id="KW-1185">Reference proteome</keyword>
<organism evidence="1 2">
    <name type="scientific">Achromobacter agilis</name>
    <dbReference type="NCBI Taxonomy" id="1353888"/>
    <lineage>
        <taxon>Bacteria</taxon>
        <taxon>Pseudomonadati</taxon>
        <taxon>Pseudomonadota</taxon>
        <taxon>Betaproteobacteria</taxon>
        <taxon>Burkholderiales</taxon>
        <taxon>Alcaligenaceae</taxon>
        <taxon>Achromobacter</taxon>
    </lineage>
</organism>
<proteinExistence type="predicted"/>
<name>A0A446CIY0_9BURK</name>
<gene>
    <name evidence="1" type="ORF">AGI3411_03349</name>
</gene>
<dbReference type="EMBL" id="UFQB01000013">
    <property type="protein sequence ID" value="SSW67866.1"/>
    <property type="molecule type" value="Genomic_DNA"/>
</dbReference>
<evidence type="ECO:0000313" key="1">
    <source>
        <dbReference type="EMBL" id="SSW67866.1"/>
    </source>
</evidence>
<sequence length="69" mass="7127">MALAGGRALQAKGRQLVPAGERLVVHTPGGGGLGNPGERDPARLERDVRDGLVSAGQALQTYRQPSAQP</sequence>
<reference evidence="1 2" key="1">
    <citation type="submission" date="2018-07" db="EMBL/GenBank/DDBJ databases">
        <authorList>
            <person name="Peeters C."/>
        </authorList>
    </citation>
    <scope>NUCLEOTIDE SEQUENCE [LARGE SCALE GENOMIC DNA]</scope>
    <source>
        <strain evidence="1 2">LMG 3411</strain>
    </source>
</reference>
<protein>
    <submittedName>
        <fullName evidence="1">Uncharacterized protein</fullName>
    </submittedName>
</protein>
<accession>A0A446CIY0</accession>
<dbReference type="Proteomes" id="UP000289184">
    <property type="component" value="Unassembled WGS sequence"/>
</dbReference>
<dbReference type="AlphaFoldDB" id="A0A446CIY0"/>